<sequence length="33" mass="3897">MKDNRWVPDWMCAPRPQAETETTEYRDNQADAA</sequence>
<accession>A0A376YKT8</accession>
<organism evidence="2 3">
    <name type="scientific">Escherichia coli</name>
    <dbReference type="NCBI Taxonomy" id="562"/>
    <lineage>
        <taxon>Bacteria</taxon>
        <taxon>Pseudomonadati</taxon>
        <taxon>Pseudomonadota</taxon>
        <taxon>Gammaproteobacteria</taxon>
        <taxon>Enterobacterales</taxon>
        <taxon>Enterobacteriaceae</taxon>
        <taxon>Escherichia</taxon>
    </lineage>
</organism>
<gene>
    <name evidence="2" type="primary">ycjA_5</name>
    <name evidence="2" type="ORF">NCTC10865_06331</name>
</gene>
<dbReference type="EMBL" id="UGCD01000003">
    <property type="protein sequence ID" value="STK05650.1"/>
    <property type="molecule type" value="Genomic_DNA"/>
</dbReference>
<proteinExistence type="predicted"/>
<reference evidence="2 3" key="1">
    <citation type="submission" date="2018-06" db="EMBL/GenBank/DDBJ databases">
        <authorList>
            <consortium name="Pathogen Informatics"/>
            <person name="Doyle S."/>
        </authorList>
    </citation>
    <scope>NUCLEOTIDE SEQUENCE [LARGE SCALE GENOMIC DNA]</scope>
    <source>
        <strain evidence="2 3">NCTC10865</strain>
    </source>
</reference>
<protein>
    <submittedName>
        <fullName evidence="2">ParB-like nuclease</fullName>
    </submittedName>
</protein>
<name>A0A376YKT8_ECOLX</name>
<dbReference type="Proteomes" id="UP000254159">
    <property type="component" value="Unassembled WGS sequence"/>
</dbReference>
<dbReference type="AlphaFoldDB" id="A0A376YKT8"/>
<feature type="compositionally biased region" description="Basic and acidic residues" evidence="1">
    <location>
        <begin position="23"/>
        <end position="33"/>
    </location>
</feature>
<evidence type="ECO:0000313" key="3">
    <source>
        <dbReference type="Proteomes" id="UP000254159"/>
    </source>
</evidence>
<feature type="region of interest" description="Disordered" evidence="1">
    <location>
        <begin position="1"/>
        <end position="33"/>
    </location>
</feature>
<evidence type="ECO:0000256" key="1">
    <source>
        <dbReference type="SAM" id="MobiDB-lite"/>
    </source>
</evidence>
<evidence type="ECO:0000313" key="2">
    <source>
        <dbReference type="EMBL" id="STK05650.1"/>
    </source>
</evidence>